<dbReference type="PANTHER" id="PTHR35400:SF3">
    <property type="entry name" value="SLL1072 PROTEIN"/>
    <property type="match status" value="1"/>
</dbReference>
<dbReference type="PANTHER" id="PTHR35400">
    <property type="entry name" value="SLR1083 PROTEIN"/>
    <property type="match status" value="1"/>
</dbReference>
<gene>
    <name evidence="2" type="ORF">OMM_01655</name>
</gene>
<name>A0A1V1PCB8_9BACT</name>
<organism evidence="2 3">
    <name type="scientific">Candidatus Magnetoglobus multicellularis str. Araruama</name>
    <dbReference type="NCBI Taxonomy" id="890399"/>
    <lineage>
        <taxon>Bacteria</taxon>
        <taxon>Pseudomonadati</taxon>
        <taxon>Thermodesulfobacteriota</taxon>
        <taxon>Desulfobacteria</taxon>
        <taxon>Desulfobacterales</taxon>
        <taxon>Desulfobacteraceae</taxon>
        <taxon>Candidatus Magnetoglobus</taxon>
    </lineage>
</organism>
<dbReference type="InterPro" id="IPR008538">
    <property type="entry name" value="Uma2"/>
</dbReference>
<sequence>MRKPHSSPMYARSCLNSYSKGSAVNISSAINKSSAKTQSKKKWTLKDIRNHQDKMADGIIAWEEVWEVPGKYSVKEYYNMMDEDCHWELIENKIVVHSPAGMEHQDIVGSLYALIRTHVTIKGWGIAYTAPAGLEIKGLNNKFEPDIFAISQEKANYVKGSYCEYVPELVIEVALTKKALNYILEQKHKKFVDYASIGILEYLVIYAPKKGKVKYFHYENVNGKFEKKENQDVVYLQTIDLSFPSDLIENREYWRQSIIDEFMGSTVVQKIDPKIRVNGVDPKIRVNGVDPKIRVNGVDPKIRVGDIPPKTIVEFVSQKTLAHHMDPKVRVDGVDPKVRLDGIDAKTKLDSMSLEEIKQYLSEHEK</sequence>
<comment type="caution">
    <text evidence="2">The sequence shown here is derived from an EMBL/GenBank/DDBJ whole genome shotgun (WGS) entry which is preliminary data.</text>
</comment>
<dbReference type="Gene3D" id="3.90.1570.10">
    <property type="entry name" value="tt1808, chain A"/>
    <property type="match status" value="1"/>
</dbReference>
<protein>
    <recommendedName>
        <fullName evidence="1">Putative restriction endonuclease domain-containing protein</fullName>
    </recommendedName>
</protein>
<dbReference type="Proteomes" id="UP000189670">
    <property type="component" value="Unassembled WGS sequence"/>
</dbReference>
<reference evidence="3" key="1">
    <citation type="submission" date="2012-11" db="EMBL/GenBank/DDBJ databases">
        <authorList>
            <person name="Lucero-Rivera Y.E."/>
            <person name="Tovar-Ramirez D."/>
        </authorList>
    </citation>
    <scope>NUCLEOTIDE SEQUENCE [LARGE SCALE GENOMIC DNA]</scope>
    <source>
        <strain evidence="3">Araruama</strain>
    </source>
</reference>
<evidence type="ECO:0000313" key="2">
    <source>
        <dbReference type="EMBL" id="ETR72527.1"/>
    </source>
</evidence>
<evidence type="ECO:0000259" key="1">
    <source>
        <dbReference type="Pfam" id="PF05685"/>
    </source>
</evidence>
<dbReference type="Pfam" id="PF05685">
    <property type="entry name" value="Uma2"/>
    <property type="match status" value="1"/>
</dbReference>
<dbReference type="AlphaFoldDB" id="A0A1V1PCB8"/>
<dbReference type="InterPro" id="IPR011335">
    <property type="entry name" value="Restrct_endonuc-II-like"/>
</dbReference>
<accession>A0A1V1PCB8</accession>
<dbReference type="EMBL" id="ATBP01000139">
    <property type="protein sequence ID" value="ETR72527.1"/>
    <property type="molecule type" value="Genomic_DNA"/>
</dbReference>
<proteinExistence type="predicted"/>
<dbReference type="CDD" id="cd06260">
    <property type="entry name" value="DUF820-like"/>
    <property type="match status" value="1"/>
</dbReference>
<feature type="domain" description="Putative restriction endonuclease" evidence="1">
    <location>
        <begin position="75"/>
        <end position="230"/>
    </location>
</feature>
<evidence type="ECO:0000313" key="3">
    <source>
        <dbReference type="Proteomes" id="UP000189670"/>
    </source>
</evidence>
<dbReference type="SUPFAM" id="SSF52980">
    <property type="entry name" value="Restriction endonuclease-like"/>
    <property type="match status" value="1"/>
</dbReference>
<dbReference type="InterPro" id="IPR012296">
    <property type="entry name" value="Nuclease_put_TT1808"/>
</dbReference>